<dbReference type="FunFam" id="3.30.519.10:FF:000005">
    <property type="entry name" value="Rab GDP dissociation inhibitor"/>
    <property type="match status" value="1"/>
</dbReference>
<dbReference type="PANTHER" id="PTHR11787">
    <property type="entry name" value="RAB GDP-DISSOCIATION INHIBITOR"/>
    <property type="match status" value="1"/>
</dbReference>
<dbReference type="PRINTS" id="PR00892">
    <property type="entry name" value="RABGDI"/>
</dbReference>
<evidence type="ECO:0000313" key="4">
    <source>
        <dbReference type="Proteomes" id="UP001152795"/>
    </source>
</evidence>
<dbReference type="Pfam" id="PF00996">
    <property type="entry name" value="GDI"/>
    <property type="match status" value="1"/>
</dbReference>
<evidence type="ECO:0000256" key="2">
    <source>
        <dbReference type="RuleBase" id="RU363124"/>
    </source>
</evidence>
<dbReference type="GO" id="GO:0016192">
    <property type="term" value="P:vesicle-mediated transport"/>
    <property type="evidence" value="ECO:0007669"/>
    <property type="project" value="TreeGrafter"/>
</dbReference>
<reference evidence="3" key="1">
    <citation type="submission" date="2020-04" db="EMBL/GenBank/DDBJ databases">
        <authorList>
            <person name="Alioto T."/>
            <person name="Alioto T."/>
            <person name="Gomez Garrido J."/>
        </authorList>
    </citation>
    <scope>NUCLEOTIDE SEQUENCE</scope>
    <source>
        <strain evidence="3">A484AB</strain>
    </source>
</reference>
<gene>
    <name evidence="3" type="ORF">PACLA_8A062478</name>
</gene>
<dbReference type="EMBL" id="CACRXK020032477">
    <property type="protein sequence ID" value="CAB4043476.1"/>
    <property type="molecule type" value="Genomic_DNA"/>
</dbReference>
<name>A0A7D9M611_PARCT</name>
<dbReference type="GO" id="GO:0005737">
    <property type="term" value="C:cytoplasm"/>
    <property type="evidence" value="ECO:0007669"/>
    <property type="project" value="UniProtKB-SubCell"/>
</dbReference>
<dbReference type="InterPro" id="IPR018203">
    <property type="entry name" value="GDP_dissociation_inhibitor"/>
</dbReference>
<dbReference type="Gene3D" id="1.10.405.10">
    <property type="entry name" value="Guanine Nucleotide Dissociation Inhibitor, domain 1"/>
    <property type="match status" value="1"/>
</dbReference>
<comment type="subcellular location">
    <subcellularLocation>
        <location evidence="2">Cytoplasm</location>
    </subcellularLocation>
</comment>
<keyword evidence="2" id="KW-0343">GTPase activation</keyword>
<keyword evidence="4" id="KW-1185">Reference proteome</keyword>
<dbReference type="GO" id="GO:0015031">
    <property type="term" value="P:protein transport"/>
    <property type="evidence" value="ECO:0007669"/>
    <property type="project" value="InterPro"/>
</dbReference>
<dbReference type="AlphaFoldDB" id="A0A7D9M611"/>
<dbReference type="FunFam" id="1.10.405.10:FF:000001">
    <property type="entry name" value="Rab GDP dissociation inhibitor"/>
    <property type="match status" value="1"/>
</dbReference>
<comment type="similarity">
    <text evidence="1 2">Belongs to the Rab GDI family.</text>
</comment>
<dbReference type="SUPFAM" id="SSF51905">
    <property type="entry name" value="FAD/NAD(P)-binding domain"/>
    <property type="match status" value="1"/>
</dbReference>
<dbReference type="InterPro" id="IPR000806">
    <property type="entry name" value="RabGDI"/>
</dbReference>
<comment type="function">
    <text evidence="2">Regulates the GDP/GTP exchange reaction of most RAB proteins by inhibiting the dissociation of GDP from them, and the subsequent binding of GTP.</text>
</comment>
<dbReference type="GO" id="GO:0005096">
    <property type="term" value="F:GTPase activator activity"/>
    <property type="evidence" value="ECO:0007669"/>
    <property type="project" value="UniProtKB-KW"/>
</dbReference>
<accession>A0A7D9M611</accession>
<dbReference type="Gene3D" id="3.50.50.60">
    <property type="entry name" value="FAD/NAD(P)-binding domain"/>
    <property type="match status" value="1"/>
</dbReference>
<organism evidence="3 4">
    <name type="scientific">Paramuricea clavata</name>
    <name type="common">Red gorgonian</name>
    <name type="synonym">Violescent sea-whip</name>
    <dbReference type="NCBI Taxonomy" id="317549"/>
    <lineage>
        <taxon>Eukaryota</taxon>
        <taxon>Metazoa</taxon>
        <taxon>Cnidaria</taxon>
        <taxon>Anthozoa</taxon>
        <taxon>Octocorallia</taxon>
        <taxon>Malacalcyonacea</taxon>
        <taxon>Plexauridae</taxon>
        <taxon>Paramuricea</taxon>
    </lineage>
</organism>
<feature type="non-terminal residue" evidence="3">
    <location>
        <position position="1"/>
    </location>
</feature>
<dbReference type="OrthoDB" id="9446342at2759"/>
<dbReference type="GO" id="GO:0005093">
    <property type="term" value="F:Rab GDP-dissociation inhibitor activity"/>
    <property type="evidence" value="ECO:0007669"/>
    <property type="project" value="InterPro"/>
</dbReference>
<sequence>MNGEYDAIILGTGLKECILSGLLALNGKKILHLDRREYYGGDSASVNLAKLYELAGKSENFTQIGRARDWNIDLIPKFILANGVLVKLLAYTGVANYMNFKLVEGSYVYKSGQLYKVPSNELEALDTSLMGFFQKRRFRTFLEFVSGFDFGNRETWGDVVPDSTTMAEVYDSFGLDQNTIDFTGHALALYLDDDYLHKPCAEAVKRINLYRDSIAKYGRSPYIYPVYGLGELPQGFSRLAALHGGVFMVNKPVDEVVMQDGVAVGITSAGEIAKAKCIVGDPSYFPERVSKIGKVVRCICVMSHAIAGTDESLSCQIILPQNQVNRKSDIYICLVSDTHKVAAKGKYLAMVSTTVETSNPEQELKPALDLLGEIDEKFVFVTDLYEPNDDGADSK</sequence>
<dbReference type="PANTHER" id="PTHR11787:SF8">
    <property type="entry name" value="RAB GDP DISSOCIATION INHIBITOR"/>
    <property type="match status" value="1"/>
</dbReference>
<evidence type="ECO:0000256" key="1">
    <source>
        <dbReference type="ARBA" id="ARBA00005593"/>
    </source>
</evidence>
<dbReference type="PRINTS" id="PR00891">
    <property type="entry name" value="RABGDIREP"/>
</dbReference>
<proteinExistence type="inferred from homology"/>
<keyword evidence="2" id="KW-0963">Cytoplasm</keyword>
<dbReference type="InterPro" id="IPR036188">
    <property type="entry name" value="FAD/NAD-bd_sf"/>
</dbReference>
<dbReference type="GO" id="GO:0007264">
    <property type="term" value="P:small GTPase-mediated signal transduction"/>
    <property type="evidence" value="ECO:0007669"/>
    <property type="project" value="InterPro"/>
</dbReference>
<comment type="caution">
    <text evidence="3">The sequence shown here is derived from an EMBL/GenBank/DDBJ whole genome shotgun (WGS) entry which is preliminary data.</text>
</comment>
<evidence type="ECO:0000313" key="3">
    <source>
        <dbReference type="EMBL" id="CAB4043476.1"/>
    </source>
</evidence>
<protein>
    <recommendedName>
        <fullName evidence="2">Rab GDP dissociation inhibitor</fullName>
    </recommendedName>
</protein>
<dbReference type="Gene3D" id="3.30.519.10">
    <property type="entry name" value="Guanine Nucleotide Dissociation Inhibitor, domain 2"/>
    <property type="match status" value="1"/>
</dbReference>
<dbReference type="Proteomes" id="UP001152795">
    <property type="component" value="Unassembled WGS sequence"/>
</dbReference>